<dbReference type="PANTHER" id="PTHR37813:SF1">
    <property type="entry name" value="FELS-2 PROPHAGE PROTEIN"/>
    <property type="match status" value="1"/>
</dbReference>
<dbReference type="RefSeq" id="WP_074476570.1">
    <property type="nucleotide sequence ID" value="NZ_FMCT01000011.1"/>
</dbReference>
<dbReference type="AlphaFoldDB" id="A0A1C5A324"/>
<evidence type="ECO:0000256" key="1">
    <source>
        <dbReference type="ARBA" id="ARBA00022612"/>
    </source>
</evidence>
<name>A0A1C5A324_9ACTN</name>
<sequence length="1104" mass="115113">MALRTVGVKLVADIAQYSTKMRQAGKDTRDLLGEMDKAARAGKLDQVADQAGLMGAGLLGAAAISAKFAMDFEKQMSAVQAATKASSADMERLRQAALQAGKDTSFSATEAAQGVEELAKAGVSTTAILTGGLRGALDLAAAGNLDVAEAAETAASAVTQFKLSGADVPHVADLLAAAAGKAQGSVHDMGMALNQAGLVSAQTGLSIEETTGGLAAFAAAGLTGSDAGTSFKQMLLMLQAPSGSTKDLMDELGISLYDASGNAKGLAQFAGELRAKMQSLTPEVRANAMATIFGSDAVRGASILYEQGADGIQAWIDKVNDAGFASETAAMRTDNLAGDIERLKGSLETLAIESASGPNSGVRVLVQTLDSLVGELSDLPPAVGSTLVVMAALGGATTLLGAGWVRARRANAEFRAELEATGPAGTRAARGLEVASKWAGRATVAFAALQVTGAIVSKTVGELNPQVDAMSQGLEEWGASGKLAGESARVLGTDMRDLSVGLKFIADTDNSRRKFARWGQDLLEGVVPGLDSTNTSLTRTRERVQAMDQALAQLVSGGKTEAAQGVFDRLAAEAAKSKVSVEELRKQFPAYAAALETTGKAAAEAVSPTSSLTGVTREYKTSADAAAAAATGQRDALVDLAAKMRAETDPVFGLLDAQQGLAKAQREAAAAVKEHGRNSDEAKEATRKLALAAITLQGAAGELSGTFDGRMTPALRSTLLAAGLTKQEIKDVERQFRDAKTAGEEYDGDYKANVSAPGADKTDRQLKEAKRKADAFDGGYKAAISVVGYPVAADRLERLLTYQQALKKGKIPANFQGPVQGRDYHSGGWTGPGSKYEPAGVVHADEFVIKKESRQRIEQHHPGLLDEMNATGQVGGYAAGGQVRMPYPTTVAMTRIPSRAEVASVVRPDFGPWPSSPSAQRGDSGVWRSIAAAIRGTGPMSGSFGNGYRPGDPLWHGSGRAVDWMGYNQDALATWLASWRPLELIHRTEHRDYAYTRGQNRGSFNESLMEAHRNHVHIAMHNGGLIEEPVLGVGLTSGNSYSFAERGPERVVPGIGATAGGTVVQVIEHRHTIVLEGTGVLRGFQKEIRNGGGSVQGRLGSRKG</sequence>
<evidence type="ECO:0000313" key="4">
    <source>
        <dbReference type="Proteomes" id="UP000183585"/>
    </source>
</evidence>
<accession>A0A1C5A324</accession>
<evidence type="ECO:0000313" key="3">
    <source>
        <dbReference type="EMBL" id="SCF39549.1"/>
    </source>
</evidence>
<dbReference type="InterPro" id="IPR010090">
    <property type="entry name" value="Phage_tape_meas"/>
</dbReference>
<keyword evidence="1" id="KW-1188">Viral release from host cell</keyword>
<feature type="domain" description="Phage tail tape measure protein" evidence="2">
    <location>
        <begin position="94"/>
        <end position="294"/>
    </location>
</feature>
<dbReference type="Pfam" id="PF10145">
    <property type="entry name" value="PhageMin_Tail"/>
    <property type="match status" value="1"/>
</dbReference>
<reference evidence="4" key="1">
    <citation type="submission" date="2016-06" db="EMBL/GenBank/DDBJ databases">
        <authorList>
            <person name="Varghese N."/>
            <person name="Submissions Spin"/>
        </authorList>
    </citation>
    <scope>NUCLEOTIDE SEQUENCE [LARGE SCALE GENOMIC DNA]</scope>
    <source>
        <strain evidence="4">DSM 43168</strain>
    </source>
</reference>
<proteinExistence type="predicted"/>
<evidence type="ECO:0000259" key="2">
    <source>
        <dbReference type="Pfam" id="PF10145"/>
    </source>
</evidence>
<dbReference type="Proteomes" id="UP000183585">
    <property type="component" value="Unassembled WGS sequence"/>
</dbReference>
<gene>
    <name evidence="3" type="ORF">GA0070563_11135</name>
</gene>
<dbReference type="NCBIfam" id="TIGR01760">
    <property type="entry name" value="tape_meas_TP901"/>
    <property type="match status" value="1"/>
</dbReference>
<dbReference type="EMBL" id="FMCT01000011">
    <property type="protein sequence ID" value="SCF39549.1"/>
    <property type="molecule type" value="Genomic_DNA"/>
</dbReference>
<protein>
    <submittedName>
        <fullName evidence="3">Phage tail tape measure protein, TP901 family, core region</fullName>
    </submittedName>
</protein>
<organism evidence="3 4">
    <name type="scientific">Micromonospora carbonacea</name>
    <dbReference type="NCBI Taxonomy" id="47853"/>
    <lineage>
        <taxon>Bacteria</taxon>
        <taxon>Bacillati</taxon>
        <taxon>Actinomycetota</taxon>
        <taxon>Actinomycetes</taxon>
        <taxon>Micromonosporales</taxon>
        <taxon>Micromonosporaceae</taxon>
        <taxon>Micromonospora</taxon>
    </lineage>
</organism>
<dbReference type="PANTHER" id="PTHR37813">
    <property type="entry name" value="FELS-2 PROPHAGE PROTEIN"/>
    <property type="match status" value="1"/>
</dbReference>
<keyword evidence="4" id="KW-1185">Reference proteome</keyword>